<keyword evidence="3" id="KW-0946">Virion</keyword>
<keyword evidence="4" id="KW-1185">Reference proteome</keyword>
<evidence type="ECO:0000313" key="4">
    <source>
        <dbReference type="Proteomes" id="UP000198968"/>
    </source>
</evidence>
<dbReference type="Pfam" id="PF05229">
    <property type="entry name" value="SCPU"/>
    <property type="match status" value="2"/>
</dbReference>
<dbReference type="RefSeq" id="WP_090966002.1">
    <property type="nucleotide sequence ID" value="NZ_FOVG01000004.1"/>
</dbReference>
<feature type="domain" description="Spore coat protein U/FanG" evidence="2">
    <location>
        <begin position="19"/>
        <end position="161"/>
    </location>
</feature>
<dbReference type="PANTHER" id="PTHR37089">
    <property type="entry name" value="PROTEIN U-RELATED"/>
    <property type="match status" value="1"/>
</dbReference>
<sequence>MMKSLLLAGLLLLLPSLSYAACALPASTASFGSVTTFVANTTVSSVTTNANVNCGAGAALSLLGNNQITFQLTGATNTSGTRGVLKRSGDTGSDNVPVRLCTDSACATELTIGGTPFVYGSQTLINLAGLLGSLNFAIPVYLRTVPGQVVAAGTYTVTLNMAVTYRICTSVSLGNLCLSEQNGSGVIPITLTAILTNDCTTITAPNISFGSAPLVGSFSAVSQTINVLCSKGSTYTVGLSNGSYPVGSVRNMASGTNRLSYEIYKSTTSNRWGSAGTERWSSTTSTAVSTDGLTRGFNYTARILTTQNTPPAGNYSDSVVVDLSF</sequence>
<organism evidence="3 4">
    <name type="scientific">Candidatus Pantoea varia</name>
    <dbReference type="NCBI Taxonomy" id="1881036"/>
    <lineage>
        <taxon>Bacteria</taxon>
        <taxon>Pseudomonadati</taxon>
        <taxon>Pseudomonadota</taxon>
        <taxon>Gammaproteobacteria</taxon>
        <taxon>Enterobacterales</taxon>
        <taxon>Erwiniaceae</taxon>
        <taxon>Pantoea</taxon>
    </lineage>
</organism>
<dbReference type="EMBL" id="FOVG01000004">
    <property type="protein sequence ID" value="SFO30976.1"/>
    <property type="molecule type" value="Genomic_DNA"/>
</dbReference>
<name>A0A1I5G515_9GAMM</name>
<accession>A0A1I5G515</accession>
<reference evidence="4" key="1">
    <citation type="submission" date="2016-10" db="EMBL/GenBank/DDBJ databases">
        <authorList>
            <person name="Varghese N."/>
            <person name="Submissions S."/>
        </authorList>
    </citation>
    <scope>NUCLEOTIDE SEQUENCE [LARGE SCALE GENOMIC DNA]</scope>
    <source>
        <strain evidence="4">OV426</strain>
    </source>
</reference>
<dbReference type="AlphaFoldDB" id="A0A1I5G515"/>
<dbReference type="PANTHER" id="PTHR37089:SF1">
    <property type="entry name" value="MEMBRANE PROTEIN"/>
    <property type="match status" value="1"/>
</dbReference>
<dbReference type="Proteomes" id="UP000198968">
    <property type="component" value="Unassembled WGS sequence"/>
</dbReference>
<dbReference type="SMART" id="SM00972">
    <property type="entry name" value="SCPU"/>
    <property type="match status" value="2"/>
</dbReference>
<protein>
    <submittedName>
        <fullName evidence="3">Spore coat protein U (SCPU) domain-containing protein</fullName>
    </submittedName>
</protein>
<keyword evidence="3" id="KW-0167">Capsid protein</keyword>
<evidence type="ECO:0000313" key="3">
    <source>
        <dbReference type="EMBL" id="SFO30976.1"/>
    </source>
</evidence>
<dbReference type="InterPro" id="IPR007893">
    <property type="entry name" value="Spore_coat_U/FanG"/>
</dbReference>
<gene>
    <name evidence="3" type="ORF">SAMN05428971_3567</name>
</gene>
<feature type="chain" id="PRO_5011544326" evidence="1">
    <location>
        <begin position="21"/>
        <end position="325"/>
    </location>
</feature>
<proteinExistence type="predicted"/>
<feature type="signal peptide" evidence="1">
    <location>
        <begin position="1"/>
        <end position="20"/>
    </location>
</feature>
<evidence type="ECO:0000259" key="2">
    <source>
        <dbReference type="Pfam" id="PF05229"/>
    </source>
</evidence>
<dbReference type="OrthoDB" id="8901110at2"/>
<keyword evidence="1" id="KW-0732">Signal</keyword>
<feature type="domain" description="Spore coat protein U/FanG" evidence="2">
    <location>
        <begin position="189"/>
        <end position="321"/>
    </location>
</feature>
<dbReference type="InterPro" id="IPR053167">
    <property type="entry name" value="Spore_coat_component"/>
</dbReference>
<evidence type="ECO:0000256" key="1">
    <source>
        <dbReference type="SAM" id="SignalP"/>
    </source>
</evidence>